<reference evidence="2" key="1">
    <citation type="submission" date="2017-11" db="EMBL/GenBank/DDBJ databases">
        <authorList>
            <person name="Kuznetsova I."/>
            <person name="Sazanova A."/>
            <person name="Chirak E."/>
            <person name="Safronova V."/>
            <person name="Willems A."/>
        </authorList>
    </citation>
    <scope>NUCLEOTIDE SEQUENCE [LARGE SCALE GENOMIC DNA]</scope>
    <source>
        <strain evidence="2">PEPV15</strain>
    </source>
</reference>
<dbReference type="SUPFAM" id="SSF51182">
    <property type="entry name" value="RmlC-like cupins"/>
    <property type="match status" value="1"/>
</dbReference>
<dbReference type="EMBL" id="PGGN01000001">
    <property type="protein sequence ID" value="PSH59804.1"/>
    <property type="molecule type" value="Genomic_DNA"/>
</dbReference>
<dbReference type="AlphaFoldDB" id="A0A2P7B092"/>
<dbReference type="PANTHER" id="PTHR37943:SF1">
    <property type="entry name" value="PROTEIN VES"/>
    <property type="match status" value="1"/>
</dbReference>
<dbReference type="InterPro" id="IPR010282">
    <property type="entry name" value="Uncharacterised_HutD/Ves"/>
</dbReference>
<dbReference type="OrthoDB" id="9800082at2"/>
<comment type="caution">
    <text evidence="1">The sequence shown here is derived from an EMBL/GenBank/DDBJ whole genome shotgun (WGS) entry which is preliminary data.</text>
</comment>
<proteinExistence type="predicted"/>
<organism evidence="1 2">
    <name type="scientific">Phyllobacterium endophyticum</name>
    <dbReference type="NCBI Taxonomy" id="1149773"/>
    <lineage>
        <taxon>Bacteria</taxon>
        <taxon>Pseudomonadati</taxon>
        <taxon>Pseudomonadota</taxon>
        <taxon>Alphaproteobacteria</taxon>
        <taxon>Hyphomicrobiales</taxon>
        <taxon>Phyllobacteriaceae</taxon>
        <taxon>Phyllobacterium</taxon>
    </lineage>
</organism>
<gene>
    <name evidence="1" type="ORF">CU100_03320</name>
</gene>
<sequence length="189" mass="19885">MNILRAIGYRQMPWKNGGGVTTEIAVSPAASSIGDFGWRISMASVASDGPFSCFDGIDRTLTVLSGAGLMLDVDGEAPERLTPTDKPFAFPGDVPTSARLIAGPITDFNVMTRRGRWSHSVEDLRIDGTRSLSVVAGLVVVFCRSGELVLDRSSALAAHDTAFIEASAEVSVAGSGEALVIRLFEIPAG</sequence>
<evidence type="ECO:0000313" key="2">
    <source>
        <dbReference type="Proteomes" id="UP000241158"/>
    </source>
</evidence>
<name>A0A2P7B092_9HYPH</name>
<evidence type="ECO:0000313" key="1">
    <source>
        <dbReference type="EMBL" id="PSH59804.1"/>
    </source>
</evidence>
<dbReference type="InterPro" id="IPR011051">
    <property type="entry name" value="RmlC_Cupin_sf"/>
</dbReference>
<dbReference type="Pfam" id="PF05962">
    <property type="entry name" value="HutD"/>
    <property type="match status" value="1"/>
</dbReference>
<dbReference type="Proteomes" id="UP000241158">
    <property type="component" value="Unassembled WGS sequence"/>
</dbReference>
<protein>
    <submittedName>
        <fullName evidence="1">HutD-family protein</fullName>
    </submittedName>
</protein>
<dbReference type="Gene3D" id="2.60.120.10">
    <property type="entry name" value="Jelly Rolls"/>
    <property type="match status" value="1"/>
</dbReference>
<dbReference type="InterPro" id="IPR014710">
    <property type="entry name" value="RmlC-like_jellyroll"/>
</dbReference>
<dbReference type="RefSeq" id="WP_106715107.1">
    <property type="nucleotide sequence ID" value="NZ_JACHXT010000002.1"/>
</dbReference>
<dbReference type="CDD" id="cd20293">
    <property type="entry name" value="cupin_HutD_N"/>
    <property type="match status" value="1"/>
</dbReference>
<accession>A0A2P7B092</accession>
<dbReference type="PANTHER" id="PTHR37943">
    <property type="entry name" value="PROTEIN VES"/>
    <property type="match status" value="1"/>
</dbReference>
<keyword evidence="2" id="KW-1185">Reference proteome</keyword>